<name>A0A369AWD6_9FIRM</name>
<organism evidence="2 3">
    <name type="scientific">Anaerobacterium chartisolvens</name>
    <dbReference type="NCBI Taxonomy" id="1297424"/>
    <lineage>
        <taxon>Bacteria</taxon>
        <taxon>Bacillati</taxon>
        <taxon>Bacillota</taxon>
        <taxon>Clostridia</taxon>
        <taxon>Eubacteriales</taxon>
        <taxon>Oscillospiraceae</taxon>
        <taxon>Anaerobacterium</taxon>
    </lineage>
</organism>
<gene>
    <name evidence="2" type="ORF">DFR58_11715</name>
</gene>
<dbReference type="RefSeq" id="WP_114298540.1">
    <property type="nucleotide sequence ID" value="NZ_QPJT01000017.1"/>
</dbReference>
<protein>
    <submittedName>
        <fullName evidence="2">Ribonuclease BN (tRNA processing enzyme)</fullName>
    </submittedName>
</protein>
<comment type="caution">
    <text evidence="2">The sequence shown here is derived from an EMBL/GenBank/DDBJ whole genome shotgun (WGS) entry which is preliminary data.</text>
</comment>
<dbReference type="AlphaFoldDB" id="A0A369AWD6"/>
<dbReference type="InterPro" id="IPR036866">
    <property type="entry name" value="RibonucZ/Hydroxyglut_hydro"/>
</dbReference>
<keyword evidence="3" id="KW-1185">Reference proteome</keyword>
<evidence type="ECO:0000313" key="3">
    <source>
        <dbReference type="Proteomes" id="UP000253034"/>
    </source>
</evidence>
<evidence type="ECO:0000259" key="1">
    <source>
        <dbReference type="SMART" id="SM00849"/>
    </source>
</evidence>
<dbReference type="PANTHER" id="PTHR46018:SF4">
    <property type="entry name" value="METALLO-HYDROLASE YHFI-RELATED"/>
    <property type="match status" value="1"/>
</dbReference>
<dbReference type="EMBL" id="QPJT01000017">
    <property type="protein sequence ID" value="RCX13481.1"/>
    <property type="molecule type" value="Genomic_DNA"/>
</dbReference>
<evidence type="ECO:0000313" key="2">
    <source>
        <dbReference type="EMBL" id="RCX13481.1"/>
    </source>
</evidence>
<dbReference type="PANTHER" id="PTHR46018">
    <property type="entry name" value="ZINC PHOSPHODIESTERASE ELAC PROTEIN 1"/>
    <property type="match status" value="1"/>
</dbReference>
<dbReference type="SUPFAM" id="SSF56281">
    <property type="entry name" value="Metallo-hydrolase/oxidoreductase"/>
    <property type="match status" value="1"/>
</dbReference>
<dbReference type="PROSITE" id="PS51257">
    <property type="entry name" value="PROKAR_LIPOPROTEIN"/>
    <property type="match status" value="1"/>
</dbReference>
<dbReference type="Pfam" id="PF12706">
    <property type="entry name" value="Lactamase_B_2"/>
    <property type="match status" value="1"/>
</dbReference>
<accession>A0A369AWD6</accession>
<sequence>MKLTVLGNNGPFPGAGGACSGYLIQEGGVNILLDCGNGVLGNLQKFISLKELDAIILTHLHSDHISDMMVLRYWVQIKKNRGEINSPIKVFAPNEPADELARLDIKGIFELETVSEDTELSFGGLDITFSPMKHPIKCYAVSIKNESRHFVFSGDTAWNTNIIDFSKNADVIMLDSGLLARDKASNDVPHLTAGECGLVAAQAGAKRLLLTHFWPEYDLNELLEEAKQSFQNTQLAQLLGVYEI</sequence>
<feature type="domain" description="Metallo-beta-lactamase" evidence="1">
    <location>
        <begin position="18"/>
        <end position="195"/>
    </location>
</feature>
<dbReference type="OrthoDB" id="9800940at2"/>
<dbReference type="Gene3D" id="3.60.15.10">
    <property type="entry name" value="Ribonuclease Z/Hydroxyacylglutathione hydrolase-like"/>
    <property type="match status" value="1"/>
</dbReference>
<reference evidence="2 3" key="1">
    <citation type="submission" date="2018-07" db="EMBL/GenBank/DDBJ databases">
        <title>Genomic Encyclopedia of Type Strains, Phase IV (KMG-IV): sequencing the most valuable type-strain genomes for metagenomic binning, comparative biology and taxonomic classification.</title>
        <authorList>
            <person name="Goeker M."/>
        </authorList>
    </citation>
    <scope>NUCLEOTIDE SEQUENCE [LARGE SCALE GENOMIC DNA]</scope>
    <source>
        <strain evidence="2 3">DSM 27016</strain>
    </source>
</reference>
<dbReference type="Proteomes" id="UP000253034">
    <property type="component" value="Unassembled WGS sequence"/>
</dbReference>
<dbReference type="InterPro" id="IPR001279">
    <property type="entry name" value="Metallo-B-lactamas"/>
</dbReference>
<dbReference type="CDD" id="cd07716">
    <property type="entry name" value="RNaseZ_short-form-like_MBL-fold"/>
    <property type="match status" value="1"/>
</dbReference>
<dbReference type="SMART" id="SM00849">
    <property type="entry name" value="Lactamase_B"/>
    <property type="match status" value="1"/>
</dbReference>
<dbReference type="GO" id="GO:0042781">
    <property type="term" value="F:3'-tRNA processing endoribonuclease activity"/>
    <property type="evidence" value="ECO:0007669"/>
    <property type="project" value="TreeGrafter"/>
</dbReference>
<proteinExistence type="predicted"/>